<comment type="caution">
    <text evidence="2">The sequence shown here is derived from an EMBL/GenBank/DDBJ whole genome shotgun (WGS) entry which is preliminary data.</text>
</comment>
<accession>A0ABS8DCC5</accession>
<reference evidence="2 3" key="1">
    <citation type="submission" date="2021-10" db="EMBL/GenBank/DDBJ databases">
        <title>Collection of gut derived symbiotic bacterial strains cultured from healthy donors.</title>
        <authorList>
            <person name="Lin H."/>
            <person name="Littmann E."/>
            <person name="Kohout C."/>
            <person name="Pamer E.G."/>
        </authorList>
    </citation>
    <scope>NUCLEOTIDE SEQUENCE [LARGE SCALE GENOMIC DNA]</scope>
    <source>
        <strain evidence="2 3">DFI.1.165</strain>
    </source>
</reference>
<dbReference type="Proteomes" id="UP001299546">
    <property type="component" value="Unassembled WGS sequence"/>
</dbReference>
<dbReference type="EMBL" id="JAJCIS010000001">
    <property type="protein sequence ID" value="MCB7386052.1"/>
    <property type="molecule type" value="Genomic_DNA"/>
</dbReference>
<gene>
    <name evidence="2" type="ORF">LIZ65_02025</name>
</gene>
<organism evidence="2 3">
    <name type="scientific">Bariatricus massiliensis</name>
    <dbReference type="NCBI Taxonomy" id="1745713"/>
    <lineage>
        <taxon>Bacteria</taxon>
        <taxon>Bacillati</taxon>
        <taxon>Bacillota</taxon>
        <taxon>Clostridia</taxon>
        <taxon>Lachnospirales</taxon>
        <taxon>Lachnospiraceae</taxon>
        <taxon>Bariatricus</taxon>
    </lineage>
</organism>
<evidence type="ECO:0000313" key="2">
    <source>
        <dbReference type="EMBL" id="MCB7386052.1"/>
    </source>
</evidence>
<keyword evidence="3" id="KW-1185">Reference proteome</keyword>
<feature type="domain" description="SseB protein N-terminal" evidence="1">
    <location>
        <begin position="152"/>
        <end position="236"/>
    </location>
</feature>
<dbReference type="Gene3D" id="3.40.50.1860">
    <property type="match status" value="1"/>
</dbReference>
<dbReference type="RefSeq" id="WP_066732179.1">
    <property type="nucleotide sequence ID" value="NZ_JAJCIQ010000001.1"/>
</dbReference>
<name>A0ABS8DCC5_9FIRM</name>
<dbReference type="InterPro" id="IPR009839">
    <property type="entry name" value="SseB_N"/>
</dbReference>
<dbReference type="InterPro" id="IPR001920">
    <property type="entry name" value="Asp/Glu_race"/>
</dbReference>
<proteinExistence type="predicted"/>
<evidence type="ECO:0000313" key="3">
    <source>
        <dbReference type="Proteomes" id="UP001299546"/>
    </source>
</evidence>
<dbReference type="Pfam" id="PF07179">
    <property type="entry name" value="SseB"/>
    <property type="match status" value="1"/>
</dbReference>
<protein>
    <submittedName>
        <fullName evidence="2">SseB family protein</fullName>
    </submittedName>
</protein>
<evidence type="ECO:0000259" key="1">
    <source>
        <dbReference type="Pfam" id="PF07179"/>
    </source>
</evidence>
<sequence>MTRDSVLQSLQSSAEVYVIISGCTHMPFVLCDEVTYDDQILLYHKVEEAKRAAKLLQEEKNPIQIAKLLKPQYLGFYSTLYTMGVNCVYVDKGTDAEIQIQLADIVTRREMEKAPQGAVRVENPELHLTAIYFMQKIGTGAKEEDSEELAELREEMMTHFREGRYIVAVQEGQGVPVLKQKNGDTYQPLFTDLAEFIKFKQKNEFKTAVVDFEAIPKILAPEALGVVVNPFGVNLQLQIKRESA</sequence>